<evidence type="ECO:0000256" key="2">
    <source>
        <dbReference type="ARBA" id="ARBA00023043"/>
    </source>
</evidence>
<feature type="repeat" description="ANK" evidence="3">
    <location>
        <begin position="971"/>
        <end position="1003"/>
    </location>
</feature>
<feature type="repeat" description="ANK" evidence="3">
    <location>
        <begin position="839"/>
        <end position="871"/>
    </location>
</feature>
<feature type="repeat" description="ANK" evidence="3">
    <location>
        <begin position="806"/>
        <end position="838"/>
    </location>
</feature>
<dbReference type="Proteomes" id="UP001160390">
    <property type="component" value="Unassembled WGS sequence"/>
</dbReference>
<dbReference type="Pfam" id="PF12796">
    <property type="entry name" value="Ank_2"/>
    <property type="match status" value="3"/>
</dbReference>
<evidence type="ECO:0000313" key="8">
    <source>
        <dbReference type="Proteomes" id="UP001160390"/>
    </source>
</evidence>
<dbReference type="PANTHER" id="PTHR24188:SF29">
    <property type="entry name" value="GH09064P"/>
    <property type="match status" value="1"/>
</dbReference>
<dbReference type="PROSITE" id="PS50297">
    <property type="entry name" value="ANK_REP_REGION"/>
    <property type="match status" value="8"/>
</dbReference>
<feature type="repeat" description="ANK" evidence="3">
    <location>
        <begin position="905"/>
        <end position="937"/>
    </location>
</feature>
<evidence type="ECO:0000256" key="1">
    <source>
        <dbReference type="ARBA" id="ARBA00022737"/>
    </source>
</evidence>
<accession>A0AA35Q809</accession>
<dbReference type="InterPro" id="IPR002110">
    <property type="entry name" value="Ankyrin_rpt"/>
</dbReference>
<dbReference type="AlphaFoldDB" id="A0AA35Q809"/>
<dbReference type="InterPro" id="IPR036770">
    <property type="entry name" value="Ankyrin_rpt-contain_sf"/>
</dbReference>
<evidence type="ECO:0000259" key="6">
    <source>
        <dbReference type="Pfam" id="PF24883"/>
    </source>
</evidence>
<keyword evidence="8" id="KW-1185">Reference proteome</keyword>
<feature type="repeat" description="ANK" evidence="3">
    <location>
        <begin position="1004"/>
        <end position="1036"/>
    </location>
</feature>
<dbReference type="Pfam" id="PF24883">
    <property type="entry name" value="NPHP3_N"/>
    <property type="match status" value="1"/>
</dbReference>
<feature type="repeat" description="ANK" evidence="3">
    <location>
        <begin position="938"/>
        <end position="970"/>
    </location>
</feature>
<name>A0AA35Q809_9HYPO</name>
<feature type="repeat" description="ANK" evidence="3">
    <location>
        <begin position="872"/>
        <end position="904"/>
    </location>
</feature>
<comment type="caution">
    <text evidence="7">The sequence shown here is derived from an EMBL/GenBank/DDBJ whole genome shotgun (WGS) entry which is preliminary data.</text>
</comment>
<feature type="domain" description="Nephrocystin 3-like N-terminal" evidence="6">
    <location>
        <begin position="226"/>
        <end position="394"/>
    </location>
</feature>
<dbReference type="PRINTS" id="PR01415">
    <property type="entry name" value="ANKYRIN"/>
</dbReference>
<reference evidence="7" key="1">
    <citation type="submission" date="2023-01" db="EMBL/GenBank/DDBJ databases">
        <authorList>
            <person name="Piombo E."/>
        </authorList>
    </citation>
    <scope>NUCLEOTIDE SEQUENCE</scope>
</reference>
<keyword evidence="1" id="KW-0677">Repeat</keyword>
<dbReference type="EMBL" id="CABFNP030001262">
    <property type="protein sequence ID" value="CAI6095190.1"/>
    <property type="molecule type" value="Genomic_DNA"/>
</dbReference>
<protein>
    <submittedName>
        <fullName evidence="7">Uncharacterized protein</fullName>
    </submittedName>
</protein>
<proteinExistence type="predicted"/>
<dbReference type="PANTHER" id="PTHR24188">
    <property type="entry name" value="ANKYRIN REPEAT PROTEIN"/>
    <property type="match status" value="1"/>
</dbReference>
<gene>
    <name evidence="7" type="ORF">CCHLO57077_00013257</name>
</gene>
<evidence type="ECO:0000256" key="4">
    <source>
        <dbReference type="SAM" id="MobiDB-lite"/>
    </source>
</evidence>
<organism evidence="7 8">
    <name type="scientific">Clonostachys chloroleuca</name>
    <dbReference type="NCBI Taxonomy" id="1926264"/>
    <lineage>
        <taxon>Eukaryota</taxon>
        <taxon>Fungi</taxon>
        <taxon>Dikarya</taxon>
        <taxon>Ascomycota</taxon>
        <taxon>Pezizomycotina</taxon>
        <taxon>Sordariomycetes</taxon>
        <taxon>Hypocreomycetidae</taxon>
        <taxon>Hypocreales</taxon>
        <taxon>Bionectriaceae</taxon>
        <taxon>Clonostachys</taxon>
    </lineage>
</organism>
<feature type="repeat" description="ANK" evidence="3">
    <location>
        <begin position="740"/>
        <end position="772"/>
    </location>
</feature>
<dbReference type="Pfam" id="PF00023">
    <property type="entry name" value="Ank"/>
    <property type="match status" value="1"/>
</dbReference>
<dbReference type="Gene3D" id="3.40.50.1820">
    <property type="entry name" value="alpha/beta hydrolase"/>
    <property type="match status" value="1"/>
</dbReference>
<dbReference type="SMART" id="SM00248">
    <property type="entry name" value="ANK"/>
    <property type="match status" value="9"/>
</dbReference>
<feature type="region of interest" description="Disordered" evidence="4">
    <location>
        <begin position="586"/>
        <end position="611"/>
    </location>
</feature>
<dbReference type="SUPFAM" id="SSF48403">
    <property type="entry name" value="Ankyrin repeat"/>
    <property type="match status" value="1"/>
</dbReference>
<feature type="compositionally biased region" description="Polar residues" evidence="4">
    <location>
        <begin position="592"/>
        <end position="611"/>
    </location>
</feature>
<feature type="domain" description="GPI inositol-deacylase winged helix" evidence="5">
    <location>
        <begin position="501"/>
        <end position="586"/>
    </location>
</feature>
<evidence type="ECO:0000256" key="3">
    <source>
        <dbReference type="PROSITE-ProRule" id="PRU00023"/>
    </source>
</evidence>
<dbReference type="InterPro" id="IPR056884">
    <property type="entry name" value="NPHP3-like_N"/>
</dbReference>
<feature type="repeat" description="ANK" evidence="3">
    <location>
        <begin position="773"/>
        <end position="805"/>
    </location>
</feature>
<dbReference type="Pfam" id="PF22939">
    <property type="entry name" value="WHD_GPIID"/>
    <property type="match status" value="1"/>
</dbReference>
<dbReference type="PROSITE" id="PS50088">
    <property type="entry name" value="ANK_REPEAT"/>
    <property type="match status" value="9"/>
</dbReference>
<dbReference type="InterPro" id="IPR029058">
    <property type="entry name" value="AB_hydrolase_fold"/>
</dbReference>
<evidence type="ECO:0000259" key="5">
    <source>
        <dbReference type="Pfam" id="PF22939"/>
    </source>
</evidence>
<keyword evidence="2 3" id="KW-0040">ANK repeat</keyword>
<dbReference type="InterPro" id="IPR027417">
    <property type="entry name" value="P-loop_NTPase"/>
</dbReference>
<evidence type="ECO:0000313" key="7">
    <source>
        <dbReference type="EMBL" id="CAI6095190.1"/>
    </source>
</evidence>
<dbReference type="InterPro" id="IPR054471">
    <property type="entry name" value="GPIID_WHD"/>
</dbReference>
<dbReference type="Gene3D" id="1.25.40.20">
    <property type="entry name" value="Ankyrin repeat-containing domain"/>
    <property type="match status" value="4"/>
</dbReference>
<dbReference type="SUPFAM" id="SSF53474">
    <property type="entry name" value="alpha/beta-Hydrolases"/>
    <property type="match status" value="1"/>
</dbReference>
<dbReference type="Gene3D" id="3.40.50.300">
    <property type="entry name" value="P-loop containing nucleotide triphosphate hydrolases"/>
    <property type="match status" value="1"/>
</dbReference>
<sequence length="1062" mass="116724">MTYGYQPDQEESFQANLLSLSNHLLSTLESERRGVSSRPIVFIAHSLGGILVKKALDLSRSTASIRNVTKGVIFLGTPHCKPHGESWGELLKRIAGEFVATNTTLFTSLDSQLNEEELEAIRDVFEKMLYRPSNKKPFVVTFTGAVVGGPAGSISYPAIPVESALINASWAKTRTLEGTHETMCEFSSPNDINYQLLRVQGEWFLKLLACPYWERKDEPIPPQTEGTCEWFLNHALYKYWRNSRMANILLVSADPGYGKSVRARHMAENVLPSNKSKLTCYFFFNNGYSDQKSVTGALLCMLHQVFKDFPADFSPKALQTIINNNDKTLELFYDFWDILLSVAERQKLKEILCILDALDESSEPGRGKFIKALGKLHSQSRIKAVRLKFLVTSRPCLDTSSLGHHGVNLHLSGESDRGVGRISEVKFAMQQKAGILIQKHLLGPEDGDFLIAELCRNPHPTYLWVYLVMEEADNILLDQDNIRSKIQKLPQTVDGAYKNILAKSRDAESTRRVLHIILAAQRPLTLKEMSFALAIGPGHKPPADNKLIPETKVCNYIQGLCGALVRVINSKIYLVHQTAREFLVSSHGPVQPSDTNDGISPTSSSQWKSTFQPQESHQILAEICLERIALSDCRLDQHQDNMDSRDDVKGCPLMSYASQHWAEHFRKGDGMHKASIIKTAMDCFTARPLASQAWFEILQTAGNIGPDKPTALALAAYFGIGVVIERLPKDALDTVNEKSSRLTPLQWAVRGGHRGVIQQLIEADAGADLRAENSRAALHFAAERNDRALMQQLVAAGGNINTHDMLKRTALHLAAAKGYPDMVQQLLAAGATADIQDAHGKTALHLAIDSGNSAVVQRLVAGGSDISIQDTLGQTALQRAAKRGHTDIVQLLMGAGADIRVRDNEGQTALHHAASQGHEAVVRKLIEAGSDIRTGDRRERTPLELAARKGCGEVVLLLMGAGAEINHQDRDGNTALIWVARNANNAIMQLLIEAGTDMGLHDRCGRTAFLWAASLGHLATVQQLIAAGADVSVRDQGGRTALDLAVANSRVGVERFLQSLNT</sequence>